<dbReference type="GO" id="GO:0006437">
    <property type="term" value="P:tyrosyl-tRNA aminoacylation"/>
    <property type="evidence" value="ECO:0007669"/>
    <property type="project" value="InterPro"/>
</dbReference>
<evidence type="ECO:0000256" key="3">
    <source>
        <dbReference type="ARBA" id="ARBA00022741"/>
    </source>
</evidence>
<keyword evidence="3 8" id="KW-0547">Nucleotide-binding</keyword>
<dbReference type="PANTHER" id="PTHR11766">
    <property type="entry name" value="TYROSYL-TRNA SYNTHETASE"/>
    <property type="match status" value="1"/>
</dbReference>
<dbReference type="SUPFAM" id="SSF52374">
    <property type="entry name" value="Nucleotidylyl transferase"/>
    <property type="match status" value="1"/>
</dbReference>
<evidence type="ECO:0000256" key="1">
    <source>
        <dbReference type="ARBA" id="ARBA00013160"/>
    </source>
</evidence>
<evidence type="ECO:0000256" key="6">
    <source>
        <dbReference type="ARBA" id="ARBA00023146"/>
    </source>
</evidence>
<dbReference type="GO" id="GO:0005524">
    <property type="term" value="F:ATP binding"/>
    <property type="evidence" value="ECO:0007669"/>
    <property type="project" value="UniProtKB-KW"/>
</dbReference>
<dbReference type="InterPro" id="IPR014729">
    <property type="entry name" value="Rossmann-like_a/b/a_fold"/>
</dbReference>
<evidence type="ECO:0000256" key="2">
    <source>
        <dbReference type="ARBA" id="ARBA00022598"/>
    </source>
</evidence>
<dbReference type="EC" id="6.1.1.1" evidence="1"/>
<evidence type="ECO:0000256" key="4">
    <source>
        <dbReference type="ARBA" id="ARBA00022840"/>
    </source>
</evidence>
<evidence type="ECO:0000313" key="11">
    <source>
        <dbReference type="Proteomes" id="UP000510930"/>
    </source>
</evidence>
<dbReference type="AlphaFoldDB" id="A0AAE7G446"/>
<dbReference type="InterPro" id="IPR024088">
    <property type="entry name" value="Tyr-tRNA-ligase_bac-type"/>
</dbReference>
<gene>
    <name evidence="10" type="ORF">FK493_00465</name>
</gene>
<dbReference type="Pfam" id="PF00579">
    <property type="entry name" value="tRNA-synt_1b"/>
    <property type="match status" value="1"/>
</dbReference>
<dbReference type="PANTHER" id="PTHR11766:SF1">
    <property type="entry name" value="TYROSINE--TRNA LIGASE"/>
    <property type="match status" value="1"/>
</dbReference>
<dbReference type="Gene3D" id="3.40.50.620">
    <property type="entry name" value="HUPs"/>
    <property type="match status" value="1"/>
</dbReference>
<feature type="transmembrane region" description="Helical" evidence="9">
    <location>
        <begin position="7"/>
        <end position="25"/>
    </location>
</feature>
<dbReference type="GO" id="GO:0005829">
    <property type="term" value="C:cytosol"/>
    <property type="evidence" value="ECO:0007669"/>
    <property type="project" value="TreeGrafter"/>
</dbReference>
<dbReference type="RefSeq" id="WP_180806784.1">
    <property type="nucleotide sequence ID" value="NZ_CP041245.1"/>
</dbReference>
<proteinExistence type="inferred from homology"/>
<sequence>MIFFKLIFKKIIGFFSIQKIGIIKFGIDPTFYSIHLGHFFIINFLFFLIKKNFNIIVIIGDYTTFLKKKINKKIIIINSICLKSQIYNIIGEINIFFNSIWIINNKLSFFLKIFDLINTNKYICKSIKNENQEKINIKKLLYPLIQAYDSLIINSYIEIGGIDQLLNIICARFIQKIFKKLKQNSILFILLENENKKISKSDNNDLIVSKLSKTLINLVFYNIKTYIEKLFIINCYKFIFFKLKKSNFYFKKRNFLSYYYKKIFKNNKFFFNNKIYKKNIFINNKLLINNFFLKKINYNFLNIKIKLYD</sequence>
<keyword evidence="6 8" id="KW-0030">Aminoacyl-tRNA synthetase</keyword>
<keyword evidence="9" id="KW-0812">Transmembrane</keyword>
<keyword evidence="4 8" id="KW-0067">ATP-binding</keyword>
<comment type="catalytic activity">
    <reaction evidence="7">
        <text>tRNA(Tyr) + L-tyrosine + ATP = L-tyrosyl-tRNA(Tyr) + AMP + diphosphate + H(+)</text>
        <dbReference type="Rhea" id="RHEA:10220"/>
        <dbReference type="Rhea" id="RHEA-COMP:9706"/>
        <dbReference type="Rhea" id="RHEA-COMP:9707"/>
        <dbReference type="ChEBI" id="CHEBI:15378"/>
        <dbReference type="ChEBI" id="CHEBI:30616"/>
        <dbReference type="ChEBI" id="CHEBI:33019"/>
        <dbReference type="ChEBI" id="CHEBI:58315"/>
        <dbReference type="ChEBI" id="CHEBI:78442"/>
        <dbReference type="ChEBI" id="CHEBI:78536"/>
        <dbReference type="ChEBI" id="CHEBI:456215"/>
        <dbReference type="EC" id="6.1.1.1"/>
    </reaction>
</comment>
<dbReference type="InterPro" id="IPR002305">
    <property type="entry name" value="aa-tRNA-synth_Ic"/>
</dbReference>
<evidence type="ECO:0000256" key="5">
    <source>
        <dbReference type="ARBA" id="ARBA00022917"/>
    </source>
</evidence>
<evidence type="ECO:0000256" key="9">
    <source>
        <dbReference type="SAM" id="Phobius"/>
    </source>
</evidence>
<keyword evidence="9" id="KW-1133">Transmembrane helix</keyword>
<keyword evidence="9" id="KW-0472">Membrane</keyword>
<evidence type="ECO:0000256" key="8">
    <source>
        <dbReference type="RuleBase" id="RU363036"/>
    </source>
</evidence>
<comment type="similarity">
    <text evidence="8">Belongs to the class-I aminoacyl-tRNA synthetase family.</text>
</comment>
<evidence type="ECO:0000256" key="7">
    <source>
        <dbReference type="ARBA" id="ARBA00048248"/>
    </source>
</evidence>
<protein>
    <recommendedName>
        <fullName evidence="1">tyrosine--tRNA ligase</fullName>
        <ecNumber evidence="1">6.1.1.1</ecNumber>
    </recommendedName>
</protein>
<name>A0AAE7G446_CARRU</name>
<evidence type="ECO:0000313" key="10">
    <source>
        <dbReference type="EMBL" id="QLK14055.1"/>
    </source>
</evidence>
<dbReference type="GO" id="GO:0004831">
    <property type="term" value="F:tyrosine-tRNA ligase activity"/>
    <property type="evidence" value="ECO:0007669"/>
    <property type="project" value="UniProtKB-EC"/>
</dbReference>
<dbReference type="Proteomes" id="UP000510930">
    <property type="component" value="Chromosome"/>
</dbReference>
<dbReference type="EMBL" id="CP041245">
    <property type="protein sequence ID" value="QLK14055.1"/>
    <property type="molecule type" value="Genomic_DNA"/>
</dbReference>
<keyword evidence="5 8" id="KW-0648">Protein biosynthesis</keyword>
<dbReference type="PRINTS" id="PR01040">
    <property type="entry name" value="TRNASYNTHTYR"/>
</dbReference>
<accession>A0AAE7G446</accession>
<organism evidence="10 11">
    <name type="scientific">Carsonella ruddii</name>
    <dbReference type="NCBI Taxonomy" id="114186"/>
    <lineage>
        <taxon>Bacteria</taxon>
        <taxon>Pseudomonadati</taxon>
        <taxon>Pseudomonadota</taxon>
        <taxon>Gammaproteobacteria</taxon>
        <taxon>Oceanospirillales</taxon>
        <taxon>Halomonadaceae</taxon>
        <taxon>Zymobacter group</taxon>
        <taxon>Candidatus Carsonella</taxon>
    </lineage>
</organism>
<keyword evidence="2 8" id="KW-0436">Ligase</keyword>
<dbReference type="InterPro" id="IPR002307">
    <property type="entry name" value="Tyr-tRNA-ligase"/>
</dbReference>
<reference evidence="10 11" key="1">
    <citation type="submission" date="2019-06" db="EMBL/GenBank/DDBJ databases">
        <authorList>
            <person name="Petrone J.R."/>
            <person name="Munoz-Beristain A."/>
            <person name="Russell J.T."/>
            <person name="Rios-Glusberger P."/>
            <person name="Triplett E.W."/>
        </authorList>
    </citation>
    <scope>NUCLEOTIDE SEQUENCE [LARGE SCALE GENOMIC DNA]</scope>
    <source>
        <strain evidence="10">JRPAMB4</strain>
    </source>
</reference>